<reference evidence="2 3" key="1">
    <citation type="submission" date="2023-02" db="EMBL/GenBank/DDBJ databases">
        <title>LHISI_Scaffold_Assembly.</title>
        <authorList>
            <person name="Stuart O.P."/>
            <person name="Cleave R."/>
            <person name="Magrath M.J.L."/>
            <person name="Mikheyev A.S."/>
        </authorList>
    </citation>
    <scope>NUCLEOTIDE SEQUENCE [LARGE SCALE GENOMIC DNA]</scope>
    <source>
        <strain evidence="2">Daus_M_001</strain>
        <tissue evidence="2">Leg muscle</tissue>
    </source>
</reference>
<evidence type="ECO:0000313" key="3">
    <source>
        <dbReference type="Proteomes" id="UP001159363"/>
    </source>
</evidence>
<accession>A0ABQ9GVV3</accession>
<evidence type="ECO:0000313" key="2">
    <source>
        <dbReference type="EMBL" id="KAJ8876126.1"/>
    </source>
</evidence>
<name>A0ABQ9GVV3_9NEOP</name>
<evidence type="ECO:0000256" key="1">
    <source>
        <dbReference type="SAM" id="MobiDB-lite"/>
    </source>
</evidence>
<keyword evidence="3" id="KW-1185">Reference proteome</keyword>
<gene>
    <name evidence="2" type="ORF">PR048_024035</name>
</gene>
<proteinExistence type="predicted"/>
<sequence>MEDLVRKETLPKASRQNGGRTSVVSTKQICVQIEIAVNLRGTQLLLGRSSSAETAAKINGRSRLLFDVLSRRMNTFPHCTPDNDRDRLAGEERLSFFFFCFHVSGISRQKIVQCFLPALTSLAGEAIRSILLKIGQPRHCEVLLAIVLFCLDTCTSFPTKANQTQYPTRSLPDFRIWESCRTMALVGGFSRESLVSPALPFRRCSMLTSVALTGSQDPAVKSRPDIFTHLRVVDFILLRGDFNSPGSRTAGRKHPGSATCPKKGRGGLRGGGGRPRPLWTTASSCRGAMLLVALHGASLPNGPATPQSEQASERASGDPVLTARSSLCAERDSISQVARDKWTLDSIVMSILEPQMFVHWLLPQRVASVTPHLAVWHTLLVSLQLCYWLRVVQVSLAMTSRIAVPNVYRERMRLRVRVFVYECADTRAIFVLRHKCAIATKRKPLNWRAVFRRTACTYWTFCADRIILLAITLLQNDIKRLQEDYKFTQLQFRNYRMYLLVYGRLCWVTLDISSPTKAHQIRLLAGSLPVFTRGNRAGRCHGSAGFLGDLPFSPPLHSGAVPYPTCITLIGSQDLNWHVAVKETLDEYFLGKKEKTFNNCRHSRKISHGMSRLPDKHIFIDTSTYTFLLRVRNETFSGADTAAIATFKVDISTESETASANENRDAHDISPRRAARRMCDVASHER</sequence>
<feature type="region of interest" description="Disordered" evidence="1">
    <location>
        <begin position="246"/>
        <end position="277"/>
    </location>
</feature>
<feature type="compositionally biased region" description="Basic and acidic residues" evidence="1">
    <location>
        <begin position="662"/>
        <end position="686"/>
    </location>
</feature>
<feature type="region of interest" description="Disordered" evidence="1">
    <location>
        <begin position="655"/>
        <end position="686"/>
    </location>
</feature>
<dbReference type="EMBL" id="JARBHB010000009">
    <property type="protein sequence ID" value="KAJ8876126.1"/>
    <property type="molecule type" value="Genomic_DNA"/>
</dbReference>
<organism evidence="2 3">
    <name type="scientific">Dryococelus australis</name>
    <dbReference type="NCBI Taxonomy" id="614101"/>
    <lineage>
        <taxon>Eukaryota</taxon>
        <taxon>Metazoa</taxon>
        <taxon>Ecdysozoa</taxon>
        <taxon>Arthropoda</taxon>
        <taxon>Hexapoda</taxon>
        <taxon>Insecta</taxon>
        <taxon>Pterygota</taxon>
        <taxon>Neoptera</taxon>
        <taxon>Polyneoptera</taxon>
        <taxon>Phasmatodea</taxon>
        <taxon>Verophasmatodea</taxon>
        <taxon>Anareolatae</taxon>
        <taxon>Phasmatidae</taxon>
        <taxon>Eurycanthinae</taxon>
        <taxon>Dryococelus</taxon>
    </lineage>
</organism>
<comment type="caution">
    <text evidence="2">The sequence shown here is derived from an EMBL/GenBank/DDBJ whole genome shotgun (WGS) entry which is preliminary data.</text>
</comment>
<protein>
    <submittedName>
        <fullName evidence="2">Uncharacterized protein</fullName>
    </submittedName>
</protein>
<dbReference type="Proteomes" id="UP001159363">
    <property type="component" value="Chromosome 8"/>
</dbReference>